<feature type="domain" description="HTH lysR-type" evidence="5">
    <location>
        <begin position="6"/>
        <end position="63"/>
    </location>
</feature>
<keyword evidence="4" id="KW-0804">Transcription</keyword>
<dbReference type="Proteomes" id="UP000539985">
    <property type="component" value="Unassembled WGS sequence"/>
</dbReference>
<evidence type="ECO:0000256" key="2">
    <source>
        <dbReference type="ARBA" id="ARBA00023015"/>
    </source>
</evidence>
<dbReference type="RefSeq" id="WP_177105350.1">
    <property type="nucleotide sequence ID" value="NZ_JACAQB010000026.1"/>
</dbReference>
<evidence type="ECO:0000256" key="1">
    <source>
        <dbReference type="ARBA" id="ARBA00009437"/>
    </source>
</evidence>
<dbReference type="Pfam" id="PF03466">
    <property type="entry name" value="LysR_substrate"/>
    <property type="match status" value="1"/>
</dbReference>
<dbReference type="InterPro" id="IPR050389">
    <property type="entry name" value="LysR-type_TF"/>
</dbReference>
<dbReference type="InterPro" id="IPR005119">
    <property type="entry name" value="LysR_subst-bd"/>
</dbReference>
<evidence type="ECO:0000256" key="3">
    <source>
        <dbReference type="ARBA" id="ARBA00023125"/>
    </source>
</evidence>
<dbReference type="InterPro" id="IPR000847">
    <property type="entry name" value="LysR_HTH_N"/>
</dbReference>
<sequence>MRLNGFDLNLLLALDVLLEERNVTRASERLHIGQSAASAALARLREYFGDELLTPVGRQLLPTPMGLSLIGPVRETLSRARAAITVKPDFDPATLQRRFSIYASDYVTTVLLPGLVVRLAKEAPGIALDIRHPPRDGVELFERDDVDLMIMPGQYTDGLTHPKVPLFIDTHVCIVWTHNEEVGTSLTFEQYLRMGHASVRIGDNRSVSFEEWFLPRYGVQRRIESCVDNFTTLPSLVIGTNRIATLHRRLAVYFAQMLPIRLVEVPFDMPPLVETLAWPNHLDDDPAHRWLRQMLLECASQLQPMA</sequence>
<dbReference type="SUPFAM" id="SSF46785">
    <property type="entry name" value="Winged helix' DNA-binding domain"/>
    <property type="match status" value="1"/>
</dbReference>
<dbReference type="PROSITE" id="PS50931">
    <property type="entry name" value="HTH_LYSR"/>
    <property type="match status" value="1"/>
</dbReference>
<evidence type="ECO:0000313" key="6">
    <source>
        <dbReference type="EMBL" id="NWB99798.1"/>
    </source>
</evidence>
<dbReference type="Gene3D" id="3.40.190.10">
    <property type="entry name" value="Periplasmic binding protein-like II"/>
    <property type="match status" value="2"/>
</dbReference>
<accession>A0A7Y8C522</accession>
<dbReference type="EMBL" id="JACAQB010000026">
    <property type="protein sequence ID" value="NWB99798.1"/>
    <property type="molecule type" value="Genomic_DNA"/>
</dbReference>
<keyword evidence="3" id="KW-0238">DNA-binding</keyword>
<comment type="similarity">
    <text evidence="1">Belongs to the LysR transcriptional regulatory family.</text>
</comment>
<evidence type="ECO:0000256" key="4">
    <source>
        <dbReference type="ARBA" id="ARBA00023163"/>
    </source>
</evidence>
<keyword evidence="2" id="KW-0805">Transcription regulation</keyword>
<dbReference type="AlphaFoldDB" id="A0A7Y8C522"/>
<protein>
    <submittedName>
        <fullName evidence="6">LysR family transcriptional regulator</fullName>
    </submittedName>
</protein>
<dbReference type="GO" id="GO:0003700">
    <property type="term" value="F:DNA-binding transcription factor activity"/>
    <property type="evidence" value="ECO:0007669"/>
    <property type="project" value="InterPro"/>
</dbReference>
<dbReference type="Gene3D" id="1.10.10.10">
    <property type="entry name" value="Winged helix-like DNA-binding domain superfamily/Winged helix DNA-binding domain"/>
    <property type="match status" value="1"/>
</dbReference>
<proteinExistence type="inferred from homology"/>
<dbReference type="GO" id="GO:0003677">
    <property type="term" value="F:DNA binding"/>
    <property type="evidence" value="ECO:0007669"/>
    <property type="project" value="UniProtKB-KW"/>
</dbReference>
<reference evidence="6 7" key="1">
    <citation type="submission" date="2020-04" db="EMBL/GenBank/DDBJ databases">
        <title>Molecular characterization of pseudomonads from Agaricus bisporus reveal novel blotch 2 pathogens in Western Europe.</title>
        <authorList>
            <person name="Taparia T."/>
            <person name="Krijger M."/>
            <person name="Haynes E."/>
            <person name="Elpinstone J.G."/>
            <person name="Noble R."/>
            <person name="Van Der Wolf J."/>
        </authorList>
    </citation>
    <scope>NUCLEOTIDE SEQUENCE [LARGE SCALE GENOMIC DNA]</scope>
    <source>
        <strain evidence="6 7">H7001</strain>
    </source>
</reference>
<dbReference type="PANTHER" id="PTHR30118:SF6">
    <property type="entry name" value="HTH-TYPE TRANSCRIPTIONAL REGULATOR LEUO"/>
    <property type="match status" value="1"/>
</dbReference>
<organism evidence="6 7">
    <name type="scientific">Pseudomonas gingeri</name>
    <dbReference type="NCBI Taxonomy" id="117681"/>
    <lineage>
        <taxon>Bacteria</taxon>
        <taxon>Pseudomonadati</taxon>
        <taxon>Pseudomonadota</taxon>
        <taxon>Gammaproteobacteria</taxon>
        <taxon>Pseudomonadales</taxon>
        <taxon>Pseudomonadaceae</taxon>
        <taxon>Pseudomonas</taxon>
    </lineage>
</organism>
<dbReference type="PRINTS" id="PR00039">
    <property type="entry name" value="HTHLYSR"/>
</dbReference>
<gene>
    <name evidence="6" type="ORF">HX882_28420</name>
</gene>
<evidence type="ECO:0000259" key="5">
    <source>
        <dbReference type="PROSITE" id="PS50931"/>
    </source>
</evidence>
<comment type="caution">
    <text evidence="6">The sequence shown here is derived from an EMBL/GenBank/DDBJ whole genome shotgun (WGS) entry which is preliminary data.</text>
</comment>
<dbReference type="InterPro" id="IPR036390">
    <property type="entry name" value="WH_DNA-bd_sf"/>
</dbReference>
<evidence type="ECO:0000313" key="7">
    <source>
        <dbReference type="Proteomes" id="UP000539985"/>
    </source>
</evidence>
<dbReference type="SUPFAM" id="SSF53850">
    <property type="entry name" value="Periplasmic binding protein-like II"/>
    <property type="match status" value="1"/>
</dbReference>
<dbReference type="PANTHER" id="PTHR30118">
    <property type="entry name" value="HTH-TYPE TRANSCRIPTIONAL REGULATOR LEUO-RELATED"/>
    <property type="match status" value="1"/>
</dbReference>
<dbReference type="InterPro" id="IPR036388">
    <property type="entry name" value="WH-like_DNA-bd_sf"/>
</dbReference>
<name>A0A7Y8C522_9PSED</name>
<dbReference type="Pfam" id="PF00126">
    <property type="entry name" value="HTH_1"/>
    <property type="match status" value="1"/>
</dbReference>